<proteinExistence type="predicted"/>
<keyword evidence="2" id="KW-1185">Reference proteome</keyword>
<comment type="caution">
    <text evidence="1">The sequence shown here is derived from an EMBL/GenBank/DDBJ whole genome shotgun (WGS) entry which is preliminary data.</text>
</comment>
<accession>A0A8H9CGR8</accession>
<sequence>MITKINKACKQYNTKELCKLLKLPRSSYYYQVKDKPVNDNINSMIKFIKLKH</sequence>
<protein>
    <submittedName>
        <fullName evidence="1">Uncharacterized protein</fullName>
    </submittedName>
</protein>
<name>A0A8H9CGR8_9GAMM</name>
<organism evidence="1 2">
    <name type="scientific">Bathymodiolus thermophilus thioautotrophic gill symbiont</name>
    <dbReference type="NCBI Taxonomy" id="2360"/>
    <lineage>
        <taxon>Bacteria</taxon>
        <taxon>Pseudomonadati</taxon>
        <taxon>Pseudomonadota</taxon>
        <taxon>Gammaproteobacteria</taxon>
        <taxon>sulfur-oxidizing symbionts</taxon>
    </lineage>
</organism>
<evidence type="ECO:0000313" key="2">
    <source>
        <dbReference type="Proteomes" id="UP000643672"/>
    </source>
</evidence>
<dbReference type="EMBL" id="CAESAQ020000095">
    <property type="protein sequence ID" value="CAB5506027.1"/>
    <property type="molecule type" value="Genomic_DNA"/>
</dbReference>
<dbReference type="Proteomes" id="UP000643672">
    <property type="component" value="Unassembled WGS sequence"/>
</dbReference>
<reference evidence="1 2" key="1">
    <citation type="submission" date="2020-05" db="EMBL/GenBank/DDBJ databases">
        <authorList>
            <person name="Petersen J."/>
            <person name="Sayavedra L."/>
        </authorList>
    </citation>
    <scope>NUCLEOTIDE SEQUENCE [LARGE SCALE GENOMIC DNA]</scope>
    <source>
        <strain evidence="1">B thermophilus SOXS</strain>
    </source>
</reference>
<dbReference type="AlphaFoldDB" id="A0A8H9CGR8"/>
<dbReference type="RefSeq" id="WP_202763435.1">
    <property type="nucleotide sequence ID" value="NZ_CAESAQ020000095.1"/>
</dbReference>
<evidence type="ECO:0000313" key="1">
    <source>
        <dbReference type="EMBL" id="CAB5506027.1"/>
    </source>
</evidence>
<gene>
    <name evidence="1" type="ORF">THERMOS_2231</name>
</gene>